<gene>
    <name evidence="2" type="ORF">PLANPX_1602</name>
</gene>
<name>A0A5K7X5Z9_9BACT</name>
<dbReference type="AlphaFoldDB" id="A0A5K7X5Z9"/>
<dbReference type="KEGG" id="lpav:PLANPX_1602"/>
<feature type="region of interest" description="Disordered" evidence="1">
    <location>
        <begin position="1"/>
        <end position="41"/>
    </location>
</feature>
<sequence>MEMAGPHAPGLKNRGLKNGIRRAVARSNDLKKTNAAKKFAG</sequence>
<dbReference type="Proteomes" id="UP000326837">
    <property type="component" value="Chromosome"/>
</dbReference>
<organism evidence="2 3">
    <name type="scientific">Lacipirellula parvula</name>
    <dbReference type="NCBI Taxonomy" id="2650471"/>
    <lineage>
        <taxon>Bacteria</taxon>
        <taxon>Pseudomonadati</taxon>
        <taxon>Planctomycetota</taxon>
        <taxon>Planctomycetia</taxon>
        <taxon>Pirellulales</taxon>
        <taxon>Lacipirellulaceae</taxon>
        <taxon>Lacipirellula</taxon>
    </lineage>
</organism>
<evidence type="ECO:0000256" key="1">
    <source>
        <dbReference type="SAM" id="MobiDB-lite"/>
    </source>
</evidence>
<evidence type="ECO:0000313" key="2">
    <source>
        <dbReference type="EMBL" id="BBO31990.1"/>
    </source>
</evidence>
<evidence type="ECO:0000313" key="3">
    <source>
        <dbReference type="Proteomes" id="UP000326837"/>
    </source>
</evidence>
<keyword evidence="3" id="KW-1185">Reference proteome</keyword>
<proteinExistence type="predicted"/>
<accession>A0A5K7X5Z9</accession>
<dbReference type="EMBL" id="AP021861">
    <property type="protein sequence ID" value="BBO31990.1"/>
    <property type="molecule type" value="Genomic_DNA"/>
</dbReference>
<reference evidence="3" key="1">
    <citation type="submission" date="2019-10" db="EMBL/GenBank/DDBJ databases">
        <title>Lacipirellula parvula gen. nov., sp. nov., representing a lineage of planctomycetes widespread in freshwater anoxic habitats, and description of the family Lacipirellulaceae.</title>
        <authorList>
            <person name="Dedysh S.N."/>
            <person name="Kulichevskaya I.S."/>
            <person name="Beletsky A.V."/>
            <person name="Rakitin A.L."/>
            <person name="Mardanov A.V."/>
            <person name="Ivanova A.A."/>
            <person name="Saltykova V.X."/>
            <person name="Rijpstra W.I.C."/>
            <person name="Sinninghe Damste J.S."/>
            <person name="Ravin N.V."/>
        </authorList>
    </citation>
    <scope>NUCLEOTIDE SEQUENCE [LARGE SCALE GENOMIC DNA]</scope>
    <source>
        <strain evidence="3">PX69</strain>
    </source>
</reference>
<protein>
    <submittedName>
        <fullName evidence="2">Uncharacterized protein</fullName>
    </submittedName>
</protein>